<reference evidence="2" key="1">
    <citation type="journal article" date="2021" name="IMA Fungus">
        <title>Genomic characterization of three marine fungi, including Emericellopsis atlantica sp. nov. with signatures of a generalist lifestyle and marine biomass degradation.</title>
        <authorList>
            <person name="Hagestad O.C."/>
            <person name="Hou L."/>
            <person name="Andersen J.H."/>
            <person name="Hansen E.H."/>
            <person name="Altermark B."/>
            <person name="Li C."/>
            <person name="Kuhnert E."/>
            <person name="Cox R.J."/>
            <person name="Crous P.W."/>
            <person name="Spatafora J.W."/>
            <person name="Lail K."/>
            <person name="Amirebrahimi M."/>
            <person name="Lipzen A."/>
            <person name="Pangilinan J."/>
            <person name="Andreopoulos W."/>
            <person name="Hayes R.D."/>
            <person name="Ng V."/>
            <person name="Grigoriev I.V."/>
            <person name="Jackson S.A."/>
            <person name="Sutton T.D.S."/>
            <person name="Dobson A.D.W."/>
            <person name="Rama T."/>
        </authorList>
    </citation>
    <scope>NUCLEOTIDE SEQUENCE</scope>
    <source>
        <strain evidence="2">TRa3180A</strain>
    </source>
</reference>
<dbReference type="Proteomes" id="UP000887226">
    <property type="component" value="Unassembled WGS sequence"/>
</dbReference>
<keyword evidence="3" id="KW-1185">Reference proteome</keyword>
<organism evidence="2 3">
    <name type="scientific">Calycina marina</name>
    <dbReference type="NCBI Taxonomy" id="1763456"/>
    <lineage>
        <taxon>Eukaryota</taxon>
        <taxon>Fungi</taxon>
        <taxon>Dikarya</taxon>
        <taxon>Ascomycota</taxon>
        <taxon>Pezizomycotina</taxon>
        <taxon>Leotiomycetes</taxon>
        <taxon>Helotiales</taxon>
        <taxon>Pezizellaceae</taxon>
        <taxon>Calycina</taxon>
    </lineage>
</organism>
<protein>
    <submittedName>
        <fullName evidence="2">Uncharacterized protein</fullName>
    </submittedName>
</protein>
<accession>A0A9P8CEE6</accession>
<evidence type="ECO:0000256" key="1">
    <source>
        <dbReference type="SAM" id="MobiDB-lite"/>
    </source>
</evidence>
<dbReference type="AlphaFoldDB" id="A0A9P8CEE6"/>
<name>A0A9P8CEE6_9HELO</name>
<comment type="caution">
    <text evidence="2">The sequence shown here is derived from an EMBL/GenBank/DDBJ whole genome shotgun (WGS) entry which is preliminary data.</text>
</comment>
<feature type="region of interest" description="Disordered" evidence="1">
    <location>
        <begin position="148"/>
        <end position="173"/>
    </location>
</feature>
<evidence type="ECO:0000313" key="2">
    <source>
        <dbReference type="EMBL" id="KAG9244033.1"/>
    </source>
</evidence>
<feature type="region of interest" description="Disordered" evidence="1">
    <location>
        <begin position="64"/>
        <end position="84"/>
    </location>
</feature>
<sequence>MGVLLKAIHALSSTSEILTHTTGDIVHAPSVKRKTINIDKSKTTTTSLQDDLREFATTLKLPDDVAQHVPADPSSPPGPHRSSLTPILARAPVVQLPRTITTQHRAALRKHNATTTYNDMKYFSATFKLHTPIPDDILAMIAKAPSKKKEMPQNVGFNDDKENEQPEGEEALDDEVIVRIAADGKDRRSTLRRDWLAVSDGEYFKGR</sequence>
<proteinExistence type="predicted"/>
<dbReference type="EMBL" id="MU253933">
    <property type="protein sequence ID" value="KAG9244033.1"/>
    <property type="molecule type" value="Genomic_DNA"/>
</dbReference>
<evidence type="ECO:0000313" key="3">
    <source>
        <dbReference type="Proteomes" id="UP000887226"/>
    </source>
</evidence>
<dbReference type="OrthoDB" id="2275718at2759"/>
<gene>
    <name evidence="2" type="ORF">BJ878DRAFT_542668</name>
</gene>